<feature type="compositionally biased region" description="Low complexity" evidence="1">
    <location>
        <begin position="18"/>
        <end position="29"/>
    </location>
</feature>
<name>U6GT63_EIMAC</name>
<dbReference type="SUPFAM" id="SSF81383">
    <property type="entry name" value="F-box domain"/>
    <property type="match status" value="1"/>
</dbReference>
<dbReference type="InterPro" id="IPR036047">
    <property type="entry name" value="F-box-like_dom_sf"/>
</dbReference>
<feature type="region of interest" description="Disordered" evidence="1">
    <location>
        <begin position="197"/>
        <end position="218"/>
    </location>
</feature>
<dbReference type="OrthoDB" id="348209at2759"/>
<evidence type="ECO:0000313" key="4">
    <source>
        <dbReference type="Proteomes" id="UP000018050"/>
    </source>
</evidence>
<dbReference type="AlphaFoldDB" id="U6GT63"/>
<sequence length="499" mass="53557">MHPDGSCSETRRQRWRDTTATQPAATETATRSRNLETAGKACRVFSCSTRHTDASEEVAGRSLPSESGRLGFAAVPSHLLAFILSLVGDQSAEKAAVSHVCRRWREAAGRYYMWRSVDASHRPLSSLSASVRLSGHLRNLWHRTETLILADDNTAEATELLLQLANASCSSGTRISRSSKRFSSVSCRCRAGSSSRCRSSKRGNSISNNRNCGKSEAEEAPGARSWTLPCLRHLRIYSSMGGGYIRHSIPQDVLAEADAARRPCGLASLHAGDGYRRNSSSCSRSGLQHLEELVLDTVVGPELLLALRGKTPRLKTLIISRLSEKPNSSYQARYELAGVSASGGEEPAEEHVSALEALLLLLEELPPQQLAVFGFGKGLELSGGGFGAGSKSIGNSNNSACKFPEGLSGLRARLRGRGREGDKEEAIGDELCSLLASKHQESLRALWMPDICTSLEAAGDLLSRCRNLNVCSIPGASVLHQLQCMLGSGRPVCGSSPAS</sequence>
<feature type="domain" description="F-box" evidence="2">
    <location>
        <begin position="74"/>
        <end position="118"/>
    </location>
</feature>
<organism evidence="3 4">
    <name type="scientific">Eimeria acervulina</name>
    <name type="common">Coccidian parasite</name>
    <dbReference type="NCBI Taxonomy" id="5801"/>
    <lineage>
        <taxon>Eukaryota</taxon>
        <taxon>Sar</taxon>
        <taxon>Alveolata</taxon>
        <taxon>Apicomplexa</taxon>
        <taxon>Conoidasida</taxon>
        <taxon>Coccidia</taxon>
        <taxon>Eucoccidiorida</taxon>
        <taxon>Eimeriorina</taxon>
        <taxon>Eimeriidae</taxon>
        <taxon>Eimeria</taxon>
    </lineage>
</organism>
<dbReference type="VEuPathDB" id="ToxoDB:EAH_00063220"/>
<dbReference type="GeneID" id="25274392"/>
<evidence type="ECO:0000313" key="3">
    <source>
        <dbReference type="EMBL" id="CDI81774.1"/>
    </source>
</evidence>
<evidence type="ECO:0000256" key="1">
    <source>
        <dbReference type="SAM" id="MobiDB-lite"/>
    </source>
</evidence>
<accession>U6GT63</accession>
<dbReference type="Pfam" id="PF12937">
    <property type="entry name" value="F-box-like"/>
    <property type="match status" value="1"/>
</dbReference>
<proteinExistence type="predicted"/>
<dbReference type="EMBL" id="HG671821">
    <property type="protein sequence ID" value="CDI81774.1"/>
    <property type="molecule type" value="Genomic_DNA"/>
</dbReference>
<dbReference type="OMA" id="LWMPDIC"/>
<evidence type="ECO:0000259" key="2">
    <source>
        <dbReference type="Pfam" id="PF12937"/>
    </source>
</evidence>
<gene>
    <name evidence="3" type="ORF">EAH_00063220</name>
</gene>
<dbReference type="Proteomes" id="UP000018050">
    <property type="component" value="Unassembled WGS sequence"/>
</dbReference>
<reference evidence="3" key="2">
    <citation type="submission" date="2013-10" db="EMBL/GenBank/DDBJ databases">
        <authorList>
            <person name="Aslett M."/>
        </authorList>
    </citation>
    <scope>NUCLEOTIDE SEQUENCE</scope>
    <source>
        <strain evidence="3">Houghton</strain>
    </source>
</reference>
<dbReference type="RefSeq" id="XP_013248624.1">
    <property type="nucleotide sequence ID" value="XM_013393170.1"/>
</dbReference>
<feature type="compositionally biased region" description="Basic and acidic residues" evidence="1">
    <location>
        <begin position="1"/>
        <end position="17"/>
    </location>
</feature>
<protein>
    <recommendedName>
        <fullName evidence="2">F-box domain-containing protein</fullName>
    </recommendedName>
</protein>
<feature type="region of interest" description="Disordered" evidence="1">
    <location>
        <begin position="1"/>
        <end position="33"/>
    </location>
</feature>
<reference evidence="3" key="1">
    <citation type="submission" date="2013-10" db="EMBL/GenBank/DDBJ databases">
        <title>Genomic analysis of the causative agents of coccidiosis in chickens.</title>
        <authorList>
            <person name="Reid A.J."/>
            <person name="Blake D."/>
            <person name="Billington K."/>
            <person name="Browne H."/>
            <person name="Dunn M."/>
            <person name="Hung S."/>
            <person name="Kawahara F."/>
            <person name="Miranda-Saavedra D."/>
            <person name="Mourier T."/>
            <person name="Nagra H."/>
            <person name="Otto T.D."/>
            <person name="Rawlings N."/>
            <person name="Sanchez A."/>
            <person name="Sanders M."/>
            <person name="Subramaniam C."/>
            <person name="Tay Y."/>
            <person name="Dear P."/>
            <person name="Doerig C."/>
            <person name="Gruber A."/>
            <person name="Parkinson J."/>
            <person name="Shirley M."/>
            <person name="Wan K.L."/>
            <person name="Berriman M."/>
            <person name="Tomley F."/>
            <person name="Pain A."/>
        </authorList>
    </citation>
    <scope>NUCLEOTIDE SEQUENCE</scope>
    <source>
        <strain evidence="3">Houghton</strain>
    </source>
</reference>
<keyword evidence="4" id="KW-1185">Reference proteome</keyword>
<dbReference type="Gene3D" id="1.20.1280.50">
    <property type="match status" value="1"/>
</dbReference>
<dbReference type="InterPro" id="IPR001810">
    <property type="entry name" value="F-box_dom"/>
</dbReference>